<dbReference type="PANTHER" id="PTHR28260">
    <property type="entry name" value="SPINDLE POLE BODY COMPONENT SPC105"/>
    <property type="match status" value="1"/>
</dbReference>
<evidence type="ECO:0000259" key="1">
    <source>
        <dbReference type="Pfam" id="PF18210"/>
    </source>
</evidence>
<protein>
    <recommendedName>
        <fullName evidence="1">Knl1 C-terminal RWD domain-containing protein</fullName>
    </recommendedName>
</protein>
<name>A0ABR3VSF5_9PEZI</name>
<evidence type="ECO:0000313" key="2">
    <source>
        <dbReference type="EMBL" id="KAL1844591.1"/>
    </source>
</evidence>
<keyword evidence="3" id="KW-1185">Reference proteome</keyword>
<accession>A0ABR3VSF5</accession>
<reference evidence="2 3" key="1">
    <citation type="journal article" date="2024" name="Commun. Biol.">
        <title>Comparative genomic analysis of thermophilic fungi reveals convergent evolutionary adaptations and gene losses.</title>
        <authorList>
            <person name="Steindorff A.S."/>
            <person name="Aguilar-Pontes M.V."/>
            <person name="Robinson A.J."/>
            <person name="Andreopoulos B."/>
            <person name="LaButti K."/>
            <person name="Kuo A."/>
            <person name="Mondo S."/>
            <person name="Riley R."/>
            <person name="Otillar R."/>
            <person name="Haridas S."/>
            <person name="Lipzen A."/>
            <person name="Grimwood J."/>
            <person name="Schmutz J."/>
            <person name="Clum A."/>
            <person name="Reid I.D."/>
            <person name="Moisan M.C."/>
            <person name="Butler G."/>
            <person name="Nguyen T.T.M."/>
            <person name="Dewar K."/>
            <person name="Conant G."/>
            <person name="Drula E."/>
            <person name="Henrissat B."/>
            <person name="Hansel C."/>
            <person name="Singer S."/>
            <person name="Hutchinson M.I."/>
            <person name="de Vries R.P."/>
            <person name="Natvig D.O."/>
            <person name="Powell A.J."/>
            <person name="Tsang A."/>
            <person name="Grigoriev I.V."/>
        </authorList>
    </citation>
    <scope>NUCLEOTIDE SEQUENCE [LARGE SCALE GENOMIC DNA]</scope>
    <source>
        <strain evidence="2 3">ATCC 24622</strain>
    </source>
</reference>
<proteinExistence type="predicted"/>
<dbReference type="Proteomes" id="UP001586593">
    <property type="component" value="Unassembled WGS sequence"/>
</dbReference>
<feature type="domain" description="Knl1 C-terminal RWD" evidence="1">
    <location>
        <begin position="1"/>
        <end position="90"/>
    </location>
</feature>
<gene>
    <name evidence="2" type="ORF">VTK73DRAFT_2244</name>
</gene>
<evidence type="ECO:0000313" key="3">
    <source>
        <dbReference type="Proteomes" id="UP001586593"/>
    </source>
</evidence>
<dbReference type="EMBL" id="JAZHXJ010001602">
    <property type="protein sequence ID" value="KAL1844591.1"/>
    <property type="molecule type" value="Genomic_DNA"/>
</dbReference>
<sequence length="225" mass="24771">MAYRREIEIVFDMASFQPGQPNATIDLWYIAGRRGGSRSNHDDDDDLQRATTDFFLQCIRDKLRGLSQQQTKPARMLSMVRASWDRATTVAKQVRLLNVVFPTTVTRTSDSSVAVRSSLLLEPVATRVEVVLHLHGGGVSSPDDDENDDDENSCGGAVEVAIVPQASVVYGEHFKAGKMAEFLAARIGSRVVGAEEAKRKGIKKAESWCDVVVDLHGKLLSRGKR</sequence>
<dbReference type="InterPro" id="IPR040850">
    <property type="entry name" value="Knl1_RWD_C"/>
</dbReference>
<organism evidence="2 3">
    <name type="scientific">Phialemonium thermophilum</name>
    <dbReference type="NCBI Taxonomy" id="223376"/>
    <lineage>
        <taxon>Eukaryota</taxon>
        <taxon>Fungi</taxon>
        <taxon>Dikarya</taxon>
        <taxon>Ascomycota</taxon>
        <taxon>Pezizomycotina</taxon>
        <taxon>Sordariomycetes</taxon>
        <taxon>Sordariomycetidae</taxon>
        <taxon>Cephalothecales</taxon>
        <taxon>Cephalothecaceae</taxon>
        <taxon>Phialemonium</taxon>
    </lineage>
</organism>
<dbReference type="InterPro" id="IPR033338">
    <property type="entry name" value="Spc105/Spc7"/>
</dbReference>
<comment type="caution">
    <text evidence="2">The sequence shown here is derived from an EMBL/GenBank/DDBJ whole genome shotgun (WGS) entry which is preliminary data.</text>
</comment>
<dbReference type="PANTHER" id="PTHR28260:SF1">
    <property type="entry name" value="SPINDLE POLE BODY COMPONENT SPC105"/>
    <property type="match status" value="1"/>
</dbReference>
<dbReference type="Pfam" id="PF18210">
    <property type="entry name" value="Knl1_RWD_C"/>
    <property type="match status" value="1"/>
</dbReference>